<comment type="caution">
    <text evidence="5">The sequence shown here is derived from an EMBL/GenBank/DDBJ whole genome shotgun (WGS) entry which is preliminary data.</text>
</comment>
<comment type="similarity">
    <text evidence="3">Belongs to the AB hydrolase superfamily. ABHD14 family.</text>
</comment>
<name>A0A267FLU6_9PLAT</name>
<keyword evidence="6" id="KW-1185">Reference proteome</keyword>
<protein>
    <recommendedName>
        <fullName evidence="4">AB hydrolase-1 domain-containing protein</fullName>
    </recommendedName>
</protein>
<dbReference type="InterPro" id="IPR029058">
    <property type="entry name" value="AB_hydrolase_fold"/>
</dbReference>
<evidence type="ECO:0000256" key="2">
    <source>
        <dbReference type="ARBA" id="ARBA00022490"/>
    </source>
</evidence>
<evidence type="ECO:0000256" key="1">
    <source>
        <dbReference type="ARBA" id="ARBA00004496"/>
    </source>
</evidence>
<evidence type="ECO:0000313" key="5">
    <source>
        <dbReference type="EMBL" id="PAA73942.1"/>
    </source>
</evidence>
<organism evidence="5 6">
    <name type="scientific">Macrostomum lignano</name>
    <dbReference type="NCBI Taxonomy" id="282301"/>
    <lineage>
        <taxon>Eukaryota</taxon>
        <taxon>Metazoa</taxon>
        <taxon>Spiralia</taxon>
        <taxon>Lophotrochozoa</taxon>
        <taxon>Platyhelminthes</taxon>
        <taxon>Rhabditophora</taxon>
        <taxon>Macrostomorpha</taxon>
        <taxon>Macrostomida</taxon>
        <taxon>Macrostomidae</taxon>
        <taxon>Macrostomum</taxon>
    </lineage>
</organism>
<dbReference type="Gene3D" id="3.40.50.1820">
    <property type="entry name" value="alpha/beta hydrolase"/>
    <property type="match status" value="1"/>
</dbReference>
<dbReference type="EMBL" id="NIVC01000985">
    <property type="protein sequence ID" value="PAA73942.1"/>
    <property type="molecule type" value="Genomic_DNA"/>
</dbReference>
<dbReference type="PANTHER" id="PTHR46197:SF3">
    <property type="entry name" value="AB HYDROLASE-1 DOMAIN-CONTAINING PROTEIN"/>
    <property type="match status" value="1"/>
</dbReference>
<keyword evidence="2" id="KW-0963">Cytoplasm</keyword>
<dbReference type="AlphaFoldDB" id="A0A267FLU6"/>
<feature type="domain" description="AB hydrolase-1" evidence="4">
    <location>
        <begin position="96"/>
        <end position="187"/>
    </location>
</feature>
<dbReference type="SUPFAM" id="SSF53474">
    <property type="entry name" value="alpha/beta-Hydrolases"/>
    <property type="match status" value="1"/>
</dbReference>
<gene>
    <name evidence="5" type="ORF">BOX15_Mlig001524g2</name>
</gene>
<comment type="subcellular location">
    <subcellularLocation>
        <location evidence="1">Cytoplasm</location>
    </subcellularLocation>
</comment>
<dbReference type="InterPro" id="IPR000073">
    <property type="entry name" value="AB_hydrolase_1"/>
</dbReference>
<proteinExistence type="inferred from homology"/>
<dbReference type="Pfam" id="PF00561">
    <property type="entry name" value="Abhydrolase_1"/>
    <property type="match status" value="1"/>
</dbReference>
<dbReference type="GO" id="GO:0005737">
    <property type="term" value="C:cytoplasm"/>
    <property type="evidence" value="ECO:0007669"/>
    <property type="project" value="UniProtKB-SubCell"/>
</dbReference>
<dbReference type="STRING" id="282301.A0A267FLU6"/>
<sequence length="274" mass="30267">MRQEQRLLAALLTVAVLLLLYFGLSRRSTRTPVVSEGLKKSKPVAPGSQRDESSVLISTELYTMRQVNASIKHNDVPLRLSLVAVEPRKHIQAKVPSVLLLHGHEQSAMMWEKIGTLQVLGDTGHKAYAIDLPGSGHTRLLGKLAPSDFIQAVVDYLDLDRPLLVAPSTSGVFAFAYALEDPHSMQARLSGFIGLSPSHALAYAQEDFAHFKKVYTVLLYGTENDLPGEEAYKRFRLIPSARVIPVDSASHLHYVERPDIVNDIIIDALKALED</sequence>
<evidence type="ECO:0000256" key="3">
    <source>
        <dbReference type="ARBA" id="ARBA00037942"/>
    </source>
</evidence>
<accession>A0A267FLU6</accession>
<reference evidence="5 6" key="1">
    <citation type="submission" date="2017-06" db="EMBL/GenBank/DDBJ databases">
        <title>A platform for efficient transgenesis in Macrostomum lignano, a flatworm model organism for stem cell research.</title>
        <authorList>
            <person name="Berezikov E."/>
        </authorList>
    </citation>
    <scope>NUCLEOTIDE SEQUENCE [LARGE SCALE GENOMIC DNA]</scope>
    <source>
        <strain evidence="5">DV1</strain>
        <tissue evidence="5">Whole organism</tissue>
    </source>
</reference>
<evidence type="ECO:0000313" key="6">
    <source>
        <dbReference type="Proteomes" id="UP000215902"/>
    </source>
</evidence>
<dbReference type="OrthoDB" id="284184at2759"/>
<dbReference type="Proteomes" id="UP000215902">
    <property type="component" value="Unassembled WGS sequence"/>
</dbReference>
<dbReference type="PANTHER" id="PTHR46197">
    <property type="entry name" value="PROTEIN ABHD14B-LIKE"/>
    <property type="match status" value="1"/>
</dbReference>
<evidence type="ECO:0000259" key="4">
    <source>
        <dbReference type="Pfam" id="PF00561"/>
    </source>
</evidence>